<protein>
    <submittedName>
        <fullName evidence="2">Uncharacterized protein</fullName>
    </submittedName>
</protein>
<feature type="chain" id="PRO_5001646169" evidence="1">
    <location>
        <begin position="41"/>
        <end position="153"/>
    </location>
</feature>
<dbReference type="AlphaFoldDB" id="A0A067SV18"/>
<reference evidence="3" key="1">
    <citation type="journal article" date="2014" name="Proc. Natl. Acad. Sci. U.S.A.">
        <title>Extensive sampling of basidiomycete genomes demonstrates inadequacy of the white-rot/brown-rot paradigm for wood decay fungi.</title>
        <authorList>
            <person name="Riley R."/>
            <person name="Salamov A.A."/>
            <person name="Brown D.W."/>
            <person name="Nagy L.G."/>
            <person name="Floudas D."/>
            <person name="Held B.W."/>
            <person name="Levasseur A."/>
            <person name="Lombard V."/>
            <person name="Morin E."/>
            <person name="Otillar R."/>
            <person name="Lindquist E.A."/>
            <person name="Sun H."/>
            <person name="LaButti K.M."/>
            <person name="Schmutz J."/>
            <person name="Jabbour D."/>
            <person name="Luo H."/>
            <person name="Baker S.E."/>
            <person name="Pisabarro A.G."/>
            <person name="Walton J.D."/>
            <person name="Blanchette R.A."/>
            <person name="Henrissat B."/>
            <person name="Martin F."/>
            <person name="Cullen D."/>
            <person name="Hibbett D.S."/>
            <person name="Grigoriev I.V."/>
        </authorList>
    </citation>
    <scope>NUCLEOTIDE SEQUENCE [LARGE SCALE GENOMIC DNA]</scope>
    <source>
        <strain evidence="3">CBS 339.88</strain>
    </source>
</reference>
<dbReference type="EMBL" id="KL142382">
    <property type="protein sequence ID" value="KDR74785.1"/>
    <property type="molecule type" value="Genomic_DNA"/>
</dbReference>
<proteinExistence type="predicted"/>
<dbReference type="HOGENOM" id="CLU_1713382_0_0_1"/>
<dbReference type="Proteomes" id="UP000027222">
    <property type="component" value="Unassembled WGS sequence"/>
</dbReference>
<accession>A0A067SV18</accession>
<organism evidence="2 3">
    <name type="scientific">Galerina marginata (strain CBS 339.88)</name>
    <dbReference type="NCBI Taxonomy" id="685588"/>
    <lineage>
        <taxon>Eukaryota</taxon>
        <taxon>Fungi</taxon>
        <taxon>Dikarya</taxon>
        <taxon>Basidiomycota</taxon>
        <taxon>Agaricomycotina</taxon>
        <taxon>Agaricomycetes</taxon>
        <taxon>Agaricomycetidae</taxon>
        <taxon>Agaricales</taxon>
        <taxon>Agaricineae</taxon>
        <taxon>Strophariaceae</taxon>
        <taxon>Galerina</taxon>
    </lineage>
</organism>
<sequence>MHKPQAGIAIFTSPPFLPAASPRTRVLLLASILLAHPITAFGPTHNLASCAAHQLSHARPVQPRRPFDVRLSRRRRLRLTRARLAKKTGVIVGLLSEVPGPLENASFHGTLQRQLLLTPLAAPALARSRSSGISIDFRPPPLLPTCPLEKRNS</sequence>
<keyword evidence="3" id="KW-1185">Reference proteome</keyword>
<name>A0A067SV18_GALM3</name>
<gene>
    <name evidence="2" type="ORF">GALMADRAFT_141121</name>
</gene>
<evidence type="ECO:0000313" key="2">
    <source>
        <dbReference type="EMBL" id="KDR74785.1"/>
    </source>
</evidence>
<evidence type="ECO:0000313" key="3">
    <source>
        <dbReference type="Proteomes" id="UP000027222"/>
    </source>
</evidence>
<feature type="signal peptide" evidence="1">
    <location>
        <begin position="1"/>
        <end position="40"/>
    </location>
</feature>
<keyword evidence="1" id="KW-0732">Signal</keyword>
<evidence type="ECO:0000256" key="1">
    <source>
        <dbReference type="SAM" id="SignalP"/>
    </source>
</evidence>